<dbReference type="AlphaFoldDB" id="A0A0F4YK63"/>
<keyword evidence="2" id="KW-0378">Hydrolase</keyword>
<dbReference type="Pfam" id="PF07687">
    <property type="entry name" value="M20_dimer"/>
    <property type="match status" value="1"/>
</dbReference>
<dbReference type="GO" id="GO:0016805">
    <property type="term" value="F:dipeptidase activity"/>
    <property type="evidence" value="ECO:0007669"/>
    <property type="project" value="TreeGrafter"/>
</dbReference>
<organism evidence="2 3">
    <name type="scientific">Rasamsonia emersonii (strain ATCC 16479 / CBS 393.64 / IMI 116815)</name>
    <dbReference type="NCBI Taxonomy" id="1408163"/>
    <lineage>
        <taxon>Eukaryota</taxon>
        <taxon>Fungi</taxon>
        <taxon>Dikarya</taxon>
        <taxon>Ascomycota</taxon>
        <taxon>Pezizomycotina</taxon>
        <taxon>Eurotiomycetes</taxon>
        <taxon>Eurotiomycetidae</taxon>
        <taxon>Eurotiales</taxon>
        <taxon>Trichocomaceae</taxon>
        <taxon>Rasamsonia</taxon>
    </lineage>
</organism>
<evidence type="ECO:0000259" key="1">
    <source>
        <dbReference type="Pfam" id="PF07687"/>
    </source>
</evidence>
<feature type="non-terminal residue" evidence="2">
    <location>
        <position position="1"/>
    </location>
</feature>
<dbReference type="InterPro" id="IPR052030">
    <property type="entry name" value="Peptidase_M20/M20A_hydrolases"/>
</dbReference>
<dbReference type="InterPro" id="IPR036264">
    <property type="entry name" value="Bact_exopeptidase_dim_dom"/>
</dbReference>
<dbReference type="EMBL" id="LASV01000447">
    <property type="protein sequence ID" value="KKA18520.1"/>
    <property type="molecule type" value="Genomic_DNA"/>
</dbReference>
<proteinExistence type="predicted"/>
<dbReference type="RefSeq" id="XP_013325132.1">
    <property type="nucleotide sequence ID" value="XM_013469678.1"/>
</dbReference>
<name>A0A0F4YK63_RASE3</name>
<dbReference type="Gene3D" id="3.30.70.360">
    <property type="match status" value="1"/>
</dbReference>
<dbReference type="SUPFAM" id="SSF55031">
    <property type="entry name" value="Bacterial exopeptidase dimerisation domain"/>
    <property type="match status" value="1"/>
</dbReference>
<dbReference type="STRING" id="1408163.A0A0F4YK63"/>
<dbReference type="PANTHER" id="PTHR30575">
    <property type="entry name" value="PEPTIDASE M20"/>
    <property type="match status" value="1"/>
</dbReference>
<keyword evidence="3" id="KW-1185">Reference proteome</keyword>
<dbReference type="InterPro" id="IPR011650">
    <property type="entry name" value="Peptidase_M20_dimer"/>
</dbReference>
<feature type="domain" description="Peptidase M20 dimerisation" evidence="1">
    <location>
        <begin position="1"/>
        <end position="87"/>
    </location>
</feature>
<dbReference type="PANTHER" id="PTHR30575:SF8">
    <property type="entry name" value="PEPTIDASE M20 DOMAIN-CONTAINING PROTEIN 2"/>
    <property type="match status" value="1"/>
</dbReference>
<dbReference type="Proteomes" id="UP000053958">
    <property type="component" value="Unassembled WGS sequence"/>
</dbReference>
<reference evidence="2 3" key="1">
    <citation type="submission" date="2015-04" db="EMBL/GenBank/DDBJ databases">
        <authorList>
            <person name="Heijne W.H."/>
            <person name="Fedorova N.D."/>
            <person name="Nierman W.C."/>
            <person name="Vollebregt A.W."/>
            <person name="Zhao Z."/>
            <person name="Wu L."/>
            <person name="Kumar M."/>
            <person name="Stam H."/>
            <person name="van den Berg M.A."/>
            <person name="Pel H.J."/>
        </authorList>
    </citation>
    <scope>NUCLEOTIDE SEQUENCE [LARGE SCALE GENOMIC DNA]</scope>
    <source>
        <strain evidence="2 3">CBS 393.64</strain>
    </source>
</reference>
<accession>A0A0F4YK63</accession>
<gene>
    <name evidence="2" type="ORF">T310_7536</name>
</gene>
<dbReference type="Gene3D" id="3.40.630.10">
    <property type="entry name" value="Zn peptidases"/>
    <property type="match status" value="1"/>
</dbReference>
<protein>
    <submittedName>
        <fullName evidence="2">Amidohydrolase</fullName>
    </submittedName>
</protein>
<evidence type="ECO:0000313" key="2">
    <source>
        <dbReference type="EMBL" id="KKA18520.1"/>
    </source>
</evidence>
<dbReference type="OrthoDB" id="6119954at2759"/>
<evidence type="ECO:0000313" key="3">
    <source>
        <dbReference type="Proteomes" id="UP000053958"/>
    </source>
</evidence>
<comment type="caution">
    <text evidence="2">The sequence shown here is derived from an EMBL/GenBank/DDBJ whole genome shotgun (WGS) entry which is preliminary data.</text>
</comment>
<dbReference type="FunFam" id="3.30.70.360:FF:000004">
    <property type="entry name" value="Peptidase M20 domain-containing protein 2"/>
    <property type="match status" value="1"/>
</dbReference>
<dbReference type="GeneID" id="25319808"/>
<sequence>GKPAHAGGNPWDGVNALDALVSAYNNVAMLRQQIRPEQRIHAAFTKVPQVMNVIPDHTAVTFGTRSPTWADADRLMERVTDCLKAGALATGCRVEYERTDGYLDLRLNRTLCERYTHHMGASYSERIRLMTDEYMSASTDMGCFCHRNDYGCDNTKSREVLGVQFRGLKECVDDTVRSMLDVQAGRQIS</sequence>